<organism evidence="5 6">
    <name type="scientific">Aureobasidium uvarum</name>
    <dbReference type="NCBI Taxonomy" id="2773716"/>
    <lineage>
        <taxon>Eukaryota</taxon>
        <taxon>Fungi</taxon>
        <taxon>Dikarya</taxon>
        <taxon>Ascomycota</taxon>
        <taxon>Pezizomycotina</taxon>
        <taxon>Dothideomycetes</taxon>
        <taxon>Dothideomycetidae</taxon>
        <taxon>Dothideales</taxon>
        <taxon>Saccotheciaceae</taxon>
        <taxon>Aureobasidium</taxon>
    </lineage>
</organism>
<comment type="subcellular location">
    <subcellularLocation>
        <location evidence="1">Nucleus</location>
    </subcellularLocation>
</comment>
<dbReference type="PANTHER" id="PTHR13375:SF3">
    <property type="entry name" value="THO COMPLEX SUBUNIT 5 HOMOLOG"/>
    <property type="match status" value="1"/>
</dbReference>
<reference evidence="5" key="1">
    <citation type="submission" date="2020-06" db="EMBL/GenBank/DDBJ databases">
        <authorList>
            <person name="Onetto C."/>
        </authorList>
    </citation>
    <scope>NUCLEOTIDE SEQUENCE</scope>
</reference>
<evidence type="ECO:0000313" key="6">
    <source>
        <dbReference type="Proteomes" id="UP000745764"/>
    </source>
</evidence>
<dbReference type="OrthoDB" id="20582at2759"/>
<feature type="coiled-coil region" evidence="4">
    <location>
        <begin position="156"/>
        <end position="183"/>
    </location>
</feature>
<dbReference type="InterPro" id="IPR019163">
    <property type="entry name" value="THO_Thoc5"/>
</dbReference>
<keyword evidence="3" id="KW-0539">Nucleus</keyword>
<dbReference type="EMBL" id="CAINUL010000014">
    <property type="protein sequence ID" value="CAD0111686.1"/>
    <property type="molecule type" value="Genomic_DNA"/>
</dbReference>
<sequence length="226" mass="25561">MADQSPMDAGAFVTDAFLQSVLQAAAEARRQCLQMLDFIDQNRAAQPDPDAEMQLSRQQKILHANLAKLRGLNRRAVLDTRNTKQQTQEAKSEIDSLHLHLQNLYYEQRHLIGDIAACQGYNHKYQTLPLIPVDEILAIDPELAGTDEHDLMVARINHEYAERQALEEQRQGLLKKKQSLIAVNNKKKDNLAALDKEIEKFIGSATPVQQKFDQHDQQNQEATASA</sequence>
<comment type="caution">
    <text evidence="5">The sequence shown here is derived from an EMBL/GenBank/DDBJ whole genome shotgun (WGS) entry which is preliminary data.</text>
</comment>
<evidence type="ECO:0000256" key="1">
    <source>
        <dbReference type="ARBA" id="ARBA00004123"/>
    </source>
</evidence>
<dbReference type="Proteomes" id="UP000745764">
    <property type="component" value="Unassembled WGS sequence"/>
</dbReference>
<dbReference type="GO" id="GO:0003729">
    <property type="term" value="F:mRNA binding"/>
    <property type="evidence" value="ECO:0007669"/>
    <property type="project" value="TreeGrafter"/>
</dbReference>
<evidence type="ECO:0000256" key="3">
    <source>
        <dbReference type="ARBA" id="ARBA00023242"/>
    </source>
</evidence>
<gene>
    <name evidence="5" type="ORF">AWRI4620_LOCUS5941</name>
</gene>
<keyword evidence="4" id="KW-0175">Coiled coil</keyword>
<name>A0A9N8KQ57_9PEZI</name>
<accession>A0A9N8KQ57</accession>
<evidence type="ECO:0000256" key="2">
    <source>
        <dbReference type="ARBA" id="ARBA00008044"/>
    </source>
</evidence>
<evidence type="ECO:0000313" key="5">
    <source>
        <dbReference type="EMBL" id="CAD0111686.1"/>
    </source>
</evidence>
<proteinExistence type="inferred from homology"/>
<dbReference type="Pfam" id="PF09766">
    <property type="entry name" value="FmiP_Thoc5"/>
    <property type="match status" value="1"/>
</dbReference>
<comment type="similarity">
    <text evidence="2">Belongs to the THOC5 family.</text>
</comment>
<dbReference type="GO" id="GO:0006406">
    <property type="term" value="P:mRNA export from nucleus"/>
    <property type="evidence" value="ECO:0007669"/>
    <property type="project" value="TreeGrafter"/>
</dbReference>
<dbReference type="GO" id="GO:0000445">
    <property type="term" value="C:THO complex part of transcription export complex"/>
    <property type="evidence" value="ECO:0007669"/>
    <property type="project" value="TreeGrafter"/>
</dbReference>
<evidence type="ECO:0000256" key="4">
    <source>
        <dbReference type="SAM" id="Coils"/>
    </source>
</evidence>
<dbReference type="AlphaFoldDB" id="A0A9N8KQ57"/>
<protein>
    <recommendedName>
        <fullName evidence="7">THO complex subunit 5</fullName>
    </recommendedName>
</protein>
<keyword evidence="6" id="KW-1185">Reference proteome</keyword>
<dbReference type="PANTHER" id="PTHR13375">
    <property type="entry name" value="FMS INTERACTING PROTEIN"/>
    <property type="match status" value="1"/>
</dbReference>
<evidence type="ECO:0008006" key="7">
    <source>
        <dbReference type="Google" id="ProtNLM"/>
    </source>
</evidence>